<dbReference type="SUPFAM" id="SSF81321">
    <property type="entry name" value="Family A G protein-coupled receptor-like"/>
    <property type="match status" value="1"/>
</dbReference>
<dbReference type="OrthoDB" id="100006at2759"/>
<feature type="transmembrane region" description="Helical" evidence="6">
    <location>
        <begin position="284"/>
        <end position="308"/>
    </location>
</feature>
<evidence type="ECO:0000256" key="4">
    <source>
        <dbReference type="ARBA" id="ARBA00023136"/>
    </source>
</evidence>
<feature type="transmembrane region" description="Helical" evidence="6">
    <location>
        <begin position="105"/>
        <end position="129"/>
    </location>
</feature>
<feature type="compositionally biased region" description="Polar residues" evidence="5">
    <location>
        <begin position="521"/>
        <end position="556"/>
    </location>
</feature>
<dbReference type="GO" id="GO:0004930">
    <property type="term" value="F:G protein-coupled receptor activity"/>
    <property type="evidence" value="ECO:0007669"/>
    <property type="project" value="TreeGrafter"/>
</dbReference>
<gene>
    <name evidence="7" type="ORF">CVT24_003456</name>
</gene>
<dbReference type="GO" id="GO:0005886">
    <property type="term" value="C:plasma membrane"/>
    <property type="evidence" value="ECO:0007669"/>
    <property type="project" value="TreeGrafter"/>
</dbReference>
<evidence type="ECO:0000256" key="1">
    <source>
        <dbReference type="ARBA" id="ARBA00004141"/>
    </source>
</evidence>
<dbReference type="InParanoid" id="A0A409Y707"/>
<keyword evidence="2 6" id="KW-0812">Transmembrane</keyword>
<organism evidence="7 8">
    <name type="scientific">Panaeolus cyanescens</name>
    <dbReference type="NCBI Taxonomy" id="181874"/>
    <lineage>
        <taxon>Eukaryota</taxon>
        <taxon>Fungi</taxon>
        <taxon>Dikarya</taxon>
        <taxon>Basidiomycota</taxon>
        <taxon>Agaricomycotina</taxon>
        <taxon>Agaricomycetes</taxon>
        <taxon>Agaricomycetidae</taxon>
        <taxon>Agaricales</taxon>
        <taxon>Agaricineae</taxon>
        <taxon>Galeropsidaceae</taxon>
        <taxon>Panaeolus</taxon>
    </lineage>
</organism>
<feature type="region of interest" description="Disordered" evidence="5">
    <location>
        <begin position="517"/>
        <end position="626"/>
    </location>
</feature>
<feature type="transmembrane region" description="Helical" evidence="6">
    <location>
        <begin position="192"/>
        <end position="216"/>
    </location>
</feature>
<dbReference type="EMBL" id="NHTK01001377">
    <property type="protein sequence ID" value="PPQ98759.1"/>
    <property type="molecule type" value="Genomic_DNA"/>
</dbReference>
<evidence type="ECO:0000313" key="7">
    <source>
        <dbReference type="EMBL" id="PPQ98759.1"/>
    </source>
</evidence>
<reference evidence="7 8" key="1">
    <citation type="journal article" date="2018" name="Evol. Lett.">
        <title>Horizontal gene cluster transfer increased hallucinogenic mushroom diversity.</title>
        <authorList>
            <person name="Reynolds H.T."/>
            <person name="Vijayakumar V."/>
            <person name="Gluck-Thaler E."/>
            <person name="Korotkin H.B."/>
            <person name="Matheny P.B."/>
            <person name="Slot J.C."/>
        </authorList>
    </citation>
    <scope>NUCLEOTIDE SEQUENCE [LARGE SCALE GENOMIC DNA]</scope>
    <source>
        <strain evidence="7 8">2629</strain>
    </source>
</reference>
<keyword evidence="3 6" id="KW-1133">Transmembrane helix</keyword>
<dbReference type="AlphaFoldDB" id="A0A409Y707"/>
<dbReference type="Proteomes" id="UP000284842">
    <property type="component" value="Unassembled WGS sequence"/>
</dbReference>
<evidence type="ECO:0000256" key="2">
    <source>
        <dbReference type="ARBA" id="ARBA00022692"/>
    </source>
</evidence>
<feature type="compositionally biased region" description="Low complexity" evidence="5">
    <location>
        <begin position="558"/>
        <end position="569"/>
    </location>
</feature>
<sequence>MSASIVPTFIPIPDDSFGGAIAVNVFALLSTLALVSVAIRIIYLAIQMAFGENRAQPQEYVFFNTQLGQYAACLLVAMIFNTAAGVIGFPWLFQRGITEGNVCRIQALIMQIGNVAAGYFTATIAVHTFSSLAMRKRQSMLLCRSVMAFGWILAGVVGALPFAHKQHDGLGFIYGADGLSCGVRSIFPKAQFLFHLLPILISASVSAVLYSLNFLVLRGTLKLKDGVKLTLNPDERWTKEGMGENYHRFIARVARSMLWYPIAYIALLVPYSITRLLMISGFNVHFIFVVFAFVCWYFLGVLDVLLLYNTFRVLGPAFDARASAATRKDMESFGTPAKLEKYDPTSPSERDPELAEKIARYRNGSSIFSPPILQPSRDSFPNAGTRSPASSNNSLRGLLLPTHSRNATGSTLSTMSQTSISGPAVIGQPIVSPMPAYEEYNYVVTTPPPVASPSTRVQSPNEFTGIAISRDSVVVGSLPAPPRRRALDSPMYQQPSQATLSPVVSQFGQGNMTELARQRSHQTFGRRTPSNGSSYSTDSQISVSRQPSYAQRQQYGLRSAPPSRNASASVYRIRSLEAQQGPRQPRQPVRAPPSHPSTSRNGSMDSAFAFPAAIRNSNNFGGPRPF</sequence>
<keyword evidence="4 6" id="KW-0472">Membrane</keyword>
<evidence type="ECO:0000256" key="6">
    <source>
        <dbReference type="SAM" id="Phobius"/>
    </source>
</evidence>
<name>A0A409Y707_9AGAR</name>
<dbReference type="STRING" id="181874.A0A409Y707"/>
<evidence type="ECO:0000256" key="3">
    <source>
        <dbReference type="ARBA" id="ARBA00022989"/>
    </source>
</evidence>
<feature type="compositionally biased region" description="Low complexity" evidence="5">
    <location>
        <begin position="579"/>
        <end position="589"/>
    </location>
</feature>
<comment type="subcellular location">
    <subcellularLocation>
        <location evidence="1">Membrane</location>
        <topology evidence="1">Multi-pass membrane protein</topology>
    </subcellularLocation>
</comment>
<protein>
    <recommendedName>
        <fullName evidence="9">G-protein coupled receptors family 1 profile domain-containing protein</fullName>
    </recommendedName>
</protein>
<feature type="compositionally biased region" description="Polar residues" evidence="5">
    <location>
        <begin position="376"/>
        <end position="395"/>
    </location>
</feature>
<feature type="transmembrane region" description="Helical" evidence="6">
    <location>
        <begin position="67"/>
        <end position="93"/>
    </location>
</feature>
<feature type="region of interest" description="Disordered" evidence="5">
    <location>
        <begin position="372"/>
        <end position="396"/>
    </location>
</feature>
<feature type="transmembrane region" description="Helical" evidence="6">
    <location>
        <begin position="141"/>
        <end position="163"/>
    </location>
</feature>
<evidence type="ECO:0000256" key="5">
    <source>
        <dbReference type="SAM" id="MobiDB-lite"/>
    </source>
</evidence>
<dbReference type="PANTHER" id="PTHR23112:SF37">
    <property type="entry name" value="G PROTEIN-COUPLED RECEPTOR GPR1"/>
    <property type="match status" value="1"/>
</dbReference>
<feature type="transmembrane region" description="Helical" evidence="6">
    <location>
        <begin position="20"/>
        <end position="46"/>
    </location>
</feature>
<evidence type="ECO:0008006" key="9">
    <source>
        <dbReference type="Google" id="ProtNLM"/>
    </source>
</evidence>
<feature type="transmembrane region" description="Helical" evidence="6">
    <location>
        <begin position="258"/>
        <end position="278"/>
    </location>
</feature>
<evidence type="ECO:0000313" key="8">
    <source>
        <dbReference type="Proteomes" id="UP000284842"/>
    </source>
</evidence>
<dbReference type="PANTHER" id="PTHR23112">
    <property type="entry name" value="G PROTEIN-COUPLED RECEPTOR 157-RELATED"/>
    <property type="match status" value="1"/>
</dbReference>
<proteinExistence type="predicted"/>
<keyword evidence="8" id="KW-1185">Reference proteome</keyword>
<accession>A0A409Y707</accession>
<dbReference type="GO" id="GO:0007189">
    <property type="term" value="P:adenylate cyclase-activating G protein-coupled receptor signaling pathway"/>
    <property type="evidence" value="ECO:0007669"/>
    <property type="project" value="TreeGrafter"/>
</dbReference>
<comment type="caution">
    <text evidence="7">The sequence shown here is derived from an EMBL/GenBank/DDBJ whole genome shotgun (WGS) entry which is preliminary data.</text>
</comment>